<dbReference type="Proteomes" id="UP001269400">
    <property type="component" value="Unassembled WGS sequence"/>
</dbReference>
<name>A0AAX6NCM5_PRIAR</name>
<dbReference type="EMBL" id="JAPTGD010000002">
    <property type="protein sequence ID" value="MDU9693661.1"/>
    <property type="molecule type" value="Genomic_DNA"/>
</dbReference>
<keyword evidence="1" id="KW-0812">Transmembrane</keyword>
<feature type="transmembrane region" description="Helical" evidence="1">
    <location>
        <begin position="6"/>
        <end position="28"/>
    </location>
</feature>
<proteinExistence type="predicted"/>
<feature type="transmembrane region" description="Helical" evidence="1">
    <location>
        <begin position="64"/>
        <end position="81"/>
    </location>
</feature>
<dbReference type="AlphaFoldDB" id="A0AAX6NCM5"/>
<feature type="transmembrane region" description="Helical" evidence="1">
    <location>
        <begin position="170"/>
        <end position="192"/>
    </location>
</feature>
<feature type="transmembrane region" description="Helical" evidence="1">
    <location>
        <begin position="198"/>
        <end position="220"/>
    </location>
</feature>
<reference evidence="2" key="1">
    <citation type="journal article" date="2022" name="J Environ Chem Eng">
        <title>Biodegradation of petroleum oil using a constructed nonpathogenic and heavy metal-tolerant bacterial consortium isolated from marine sponges.</title>
        <authorList>
            <person name="Dechsakulwatana C."/>
            <person name="Rungsihiranrut A."/>
            <person name="Muangchinda C."/>
            <person name="Ningthoujam R."/>
            <person name="Klankeo P."/>
            <person name="Pinyakong O."/>
        </authorList>
    </citation>
    <scope>NUCLEOTIDE SEQUENCE</scope>
    <source>
        <strain evidence="2">TL01-2</strain>
    </source>
</reference>
<comment type="caution">
    <text evidence="2">The sequence shown here is derived from an EMBL/GenBank/DDBJ whole genome shotgun (WGS) entry which is preliminary data.</text>
</comment>
<organism evidence="2 3">
    <name type="scientific">Priestia aryabhattai</name>
    <name type="common">Bacillus aryabhattai</name>
    <dbReference type="NCBI Taxonomy" id="412384"/>
    <lineage>
        <taxon>Bacteria</taxon>
        <taxon>Bacillati</taxon>
        <taxon>Bacillota</taxon>
        <taxon>Bacilli</taxon>
        <taxon>Bacillales</taxon>
        <taxon>Bacillaceae</taxon>
        <taxon>Priestia</taxon>
    </lineage>
</organism>
<evidence type="ECO:0000313" key="2">
    <source>
        <dbReference type="EMBL" id="MDU9693661.1"/>
    </source>
</evidence>
<dbReference type="RefSeq" id="WP_316910882.1">
    <property type="nucleotide sequence ID" value="NZ_JAPTGD010000002.1"/>
</dbReference>
<evidence type="ECO:0000313" key="3">
    <source>
        <dbReference type="Proteomes" id="UP001269400"/>
    </source>
</evidence>
<keyword evidence="1" id="KW-1133">Transmembrane helix</keyword>
<evidence type="ECO:0000256" key="1">
    <source>
        <dbReference type="SAM" id="Phobius"/>
    </source>
</evidence>
<gene>
    <name evidence="2" type="ORF">O0Q50_21020</name>
</gene>
<feature type="transmembrane region" description="Helical" evidence="1">
    <location>
        <begin position="122"/>
        <end position="149"/>
    </location>
</feature>
<sequence length="245" mass="27909">MNETFFSFVKLITGTFEVFGMLFLGISLMRIPFRSFLKELIVASFITSITQVIAYDIIHSPASINEFVGLVFMTILTKYLFKVTYWYGFLISVTGYISSILVLACIYTAFKVVGNTFSIHDIIFNPLIVSIDQCIILLSLVRIGLLLYTRGIGFWFMTEELSFKPSVRSVNTFLVISIIFSILSLETTIFLAARELNYVNLLVAVTIVAIPVVFITTYISSVKQLKIFYKDRKKKIIRSLKDRSV</sequence>
<keyword evidence="1" id="KW-0472">Membrane</keyword>
<protein>
    <submittedName>
        <fullName evidence="2">Uncharacterized protein</fullName>
    </submittedName>
</protein>
<feature type="transmembrane region" description="Helical" evidence="1">
    <location>
        <begin position="88"/>
        <end position="110"/>
    </location>
</feature>
<reference evidence="2" key="2">
    <citation type="submission" date="2022-12" db="EMBL/GenBank/DDBJ databases">
        <authorList>
            <person name="Dechsakulwatana C."/>
            <person name="Rungsihiranrut A."/>
            <person name="Muangchinda C."/>
            <person name="Ningthoujam R."/>
            <person name="Klankeo P."/>
            <person name="Pinyakong O."/>
        </authorList>
    </citation>
    <scope>NUCLEOTIDE SEQUENCE</scope>
    <source>
        <strain evidence="2">TL01-2</strain>
    </source>
</reference>
<accession>A0AAX6NCM5</accession>
<feature type="transmembrane region" description="Helical" evidence="1">
    <location>
        <begin position="40"/>
        <end position="58"/>
    </location>
</feature>